<dbReference type="PANTHER" id="PTHR33371:SF4">
    <property type="entry name" value="INTERMEMBRANE PHOSPHOLIPID TRANSPORT SYSTEM BINDING PROTEIN MLAD"/>
    <property type="match status" value="1"/>
</dbReference>
<protein>
    <submittedName>
        <fullName evidence="2">Outer membrane lipid asymmetry maintenance protein MlaD</fullName>
    </submittedName>
</protein>
<dbReference type="NCBIfam" id="TIGR04430">
    <property type="entry name" value="OM_asym_MlaD"/>
    <property type="match status" value="1"/>
</dbReference>
<evidence type="ECO:0000259" key="1">
    <source>
        <dbReference type="Pfam" id="PF02470"/>
    </source>
</evidence>
<accession>A0A7Y0E3E1</accession>
<evidence type="ECO:0000313" key="2">
    <source>
        <dbReference type="EMBL" id="NMM46413.1"/>
    </source>
</evidence>
<comment type="caution">
    <text evidence="2">The sequence shown here is derived from an EMBL/GenBank/DDBJ whole genome shotgun (WGS) entry which is preliminary data.</text>
</comment>
<dbReference type="InterPro" id="IPR030970">
    <property type="entry name" value="ABC_MlaD"/>
</dbReference>
<organism evidence="2 3">
    <name type="scientific">Pacificispira spongiicola</name>
    <dbReference type="NCBI Taxonomy" id="2729598"/>
    <lineage>
        <taxon>Bacteria</taxon>
        <taxon>Pseudomonadati</taxon>
        <taxon>Pseudomonadota</taxon>
        <taxon>Alphaproteobacteria</taxon>
        <taxon>Rhodospirillales</taxon>
        <taxon>Rhodospirillaceae</taxon>
        <taxon>Pacificispira</taxon>
    </lineage>
</organism>
<dbReference type="GO" id="GO:0005543">
    <property type="term" value="F:phospholipid binding"/>
    <property type="evidence" value="ECO:0007669"/>
    <property type="project" value="TreeGrafter"/>
</dbReference>
<dbReference type="GO" id="GO:0005548">
    <property type="term" value="F:phospholipid transporter activity"/>
    <property type="evidence" value="ECO:0007669"/>
    <property type="project" value="TreeGrafter"/>
</dbReference>
<dbReference type="PANTHER" id="PTHR33371">
    <property type="entry name" value="INTERMEMBRANE PHOSPHOLIPID TRANSPORT SYSTEM BINDING PROTEIN MLAD-RELATED"/>
    <property type="match status" value="1"/>
</dbReference>
<dbReference type="Proteomes" id="UP000539372">
    <property type="component" value="Unassembled WGS sequence"/>
</dbReference>
<dbReference type="Pfam" id="PF02470">
    <property type="entry name" value="MlaD"/>
    <property type="match status" value="1"/>
</dbReference>
<sequence>MQRSVIETIMGAVVLAVAALFLSLAYRATDLAGRDSGYTLVGHFTAVDGLTLGSDVRVGGVKVGTVTDQYIDPELFEAVVKLSIEDGVKLPTDSSAQIASDGLLGGRFVNLVPGKDDAMLEDGAEITDTRDAVALEDLLGRAIFLIADE</sequence>
<dbReference type="InterPro" id="IPR052336">
    <property type="entry name" value="MlaD_Phospholipid_Transporter"/>
</dbReference>
<name>A0A7Y0E3E1_9PROT</name>
<feature type="domain" description="Mce/MlaD" evidence="1">
    <location>
        <begin position="37"/>
        <end position="114"/>
    </location>
</feature>
<proteinExistence type="predicted"/>
<dbReference type="AlphaFoldDB" id="A0A7Y0E3E1"/>
<dbReference type="EMBL" id="JABBNT010000005">
    <property type="protein sequence ID" value="NMM46413.1"/>
    <property type="molecule type" value="Genomic_DNA"/>
</dbReference>
<keyword evidence="3" id="KW-1185">Reference proteome</keyword>
<dbReference type="RefSeq" id="WP_169626771.1">
    <property type="nucleotide sequence ID" value="NZ_JABBNT010000005.1"/>
</dbReference>
<gene>
    <name evidence="2" type="primary">mlaD</name>
    <name evidence="2" type="ORF">HH303_18115</name>
</gene>
<reference evidence="2 3" key="1">
    <citation type="submission" date="2020-04" db="EMBL/GenBank/DDBJ databases">
        <title>Rhodospirillaceae bacterium KN72 isolated from deep sea.</title>
        <authorList>
            <person name="Zhang D.-C."/>
        </authorList>
    </citation>
    <scope>NUCLEOTIDE SEQUENCE [LARGE SCALE GENOMIC DNA]</scope>
    <source>
        <strain evidence="2 3">KN72</strain>
    </source>
</reference>
<dbReference type="InterPro" id="IPR003399">
    <property type="entry name" value="Mce/MlaD"/>
</dbReference>
<evidence type="ECO:0000313" key="3">
    <source>
        <dbReference type="Proteomes" id="UP000539372"/>
    </source>
</evidence>